<gene>
    <name evidence="1" type="ORF">F4561_003585</name>
</gene>
<dbReference type="AlphaFoldDB" id="A0A7W7RIW6"/>
<reference evidence="1 2" key="1">
    <citation type="submission" date="2020-08" db="EMBL/GenBank/DDBJ databases">
        <title>Sequencing the genomes of 1000 actinobacteria strains.</title>
        <authorList>
            <person name="Klenk H.-P."/>
        </authorList>
    </citation>
    <scope>NUCLEOTIDE SEQUENCE [LARGE SCALE GENOMIC DNA]</scope>
    <source>
        <strain evidence="1 2">DSM 102030</strain>
    </source>
</reference>
<evidence type="ECO:0000313" key="1">
    <source>
        <dbReference type="EMBL" id="MBB4932765.1"/>
    </source>
</evidence>
<name>A0A7W7RIW6_9ACTN</name>
<sequence length="44" mass="5367">MRTIVEDRWRRSLQALKPPERQWIVETVPRLGEYYRAPDEQEAP</sequence>
<accession>A0A7W7RIW6</accession>
<comment type="caution">
    <text evidence="1">The sequence shown here is derived from an EMBL/GenBank/DDBJ whole genome shotgun (WGS) entry which is preliminary data.</text>
</comment>
<proteinExistence type="predicted"/>
<protein>
    <submittedName>
        <fullName evidence="1">Uncharacterized protein</fullName>
    </submittedName>
</protein>
<dbReference type="EMBL" id="JACHJT010000001">
    <property type="protein sequence ID" value="MBB4932765.1"/>
    <property type="molecule type" value="Genomic_DNA"/>
</dbReference>
<organism evidence="1 2">
    <name type="scientific">Lipingzhangella halophila</name>
    <dbReference type="NCBI Taxonomy" id="1783352"/>
    <lineage>
        <taxon>Bacteria</taxon>
        <taxon>Bacillati</taxon>
        <taxon>Actinomycetota</taxon>
        <taxon>Actinomycetes</taxon>
        <taxon>Streptosporangiales</taxon>
        <taxon>Nocardiopsidaceae</taxon>
        <taxon>Lipingzhangella</taxon>
    </lineage>
</organism>
<evidence type="ECO:0000313" key="2">
    <source>
        <dbReference type="Proteomes" id="UP000523007"/>
    </source>
</evidence>
<keyword evidence="2" id="KW-1185">Reference proteome</keyword>
<dbReference type="Proteomes" id="UP000523007">
    <property type="component" value="Unassembled WGS sequence"/>
</dbReference>